<evidence type="ECO:0000259" key="1">
    <source>
        <dbReference type="Pfam" id="PF01872"/>
    </source>
</evidence>
<accession>A0A7I7QQ48</accession>
<reference evidence="2 3" key="1">
    <citation type="journal article" date="2019" name="Emerg. Microbes Infect.">
        <title>Comprehensive subspecies identification of 175 nontuberculous mycobacteria species based on 7547 genomic profiles.</title>
        <authorList>
            <person name="Matsumoto Y."/>
            <person name="Kinjo T."/>
            <person name="Motooka D."/>
            <person name="Nabeya D."/>
            <person name="Jung N."/>
            <person name="Uechi K."/>
            <person name="Horii T."/>
            <person name="Iida T."/>
            <person name="Fujita J."/>
            <person name="Nakamura S."/>
        </authorList>
    </citation>
    <scope>NUCLEOTIDE SEQUENCE [LARGE SCALE GENOMIC DNA]</scope>
    <source>
        <strain evidence="2 3">JCM 17899</strain>
    </source>
</reference>
<keyword evidence="3" id="KW-1185">Reference proteome</keyword>
<dbReference type="PANTHER" id="PTHR38011">
    <property type="entry name" value="DIHYDROFOLATE REDUCTASE FAMILY PROTEIN (AFU_ORTHOLOGUE AFUA_8G06820)"/>
    <property type="match status" value="1"/>
</dbReference>
<dbReference type="InterPro" id="IPR002734">
    <property type="entry name" value="RibDG_C"/>
</dbReference>
<evidence type="ECO:0000313" key="2">
    <source>
        <dbReference type="EMBL" id="BBY28441.1"/>
    </source>
</evidence>
<dbReference type="Gene3D" id="3.40.430.10">
    <property type="entry name" value="Dihydrofolate Reductase, subunit A"/>
    <property type="match status" value="1"/>
</dbReference>
<gene>
    <name evidence="2" type="ORF">MSEDJ_25370</name>
</gene>
<organism evidence="2 3">
    <name type="scientific">Mycolicibacterium sediminis</name>
    <dbReference type="NCBI Taxonomy" id="1286180"/>
    <lineage>
        <taxon>Bacteria</taxon>
        <taxon>Bacillati</taxon>
        <taxon>Actinomycetota</taxon>
        <taxon>Actinomycetes</taxon>
        <taxon>Mycobacteriales</taxon>
        <taxon>Mycobacteriaceae</taxon>
        <taxon>Mycolicibacterium</taxon>
    </lineage>
</organism>
<dbReference type="KEGG" id="msei:MSEDJ_25370"/>
<dbReference type="InterPro" id="IPR050765">
    <property type="entry name" value="Riboflavin_Biosynth_HTPR"/>
</dbReference>
<feature type="domain" description="Bacterial bifunctional deaminase-reductase C-terminal" evidence="1">
    <location>
        <begin position="3"/>
        <end position="184"/>
    </location>
</feature>
<dbReference type="RefSeq" id="WP_163797351.1">
    <property type="nucleotide sequence ID" value="NZ_AP022588.1"/>
</dbReference>
<protein>
    <submittedName>
        <fullName evidence="2">Deaminase</fullName>
    </submittedName>
</protein>
<sequence>MGKVVVTNWVTLDGVMQAPGRPDEDTRDGFGAGGWATPFADPVVGATMGERMSADFAWLFGRRTYEDLLASWNDQGGPFQDALNGTRKYVASADAGTDLRWPNSELLHGDVPAEVAALKRRSEANLVIMGSGVLIASLAAANLIDEYVLMIAPIVVGRGRRLFDEGARASLTLLDCTSTSTGVVIATYST</sequence>
<dbReference type="PANTHER" id="PTHR38011:SF2">
    <property type="entry name" value="BIFUNCTIONAL DEAMINASE-REDUCTASE DOMAIN PROTEIN"/>
    <property type="match status" value="1"/>
</dbReference>
<evidence type="ECO:0000313" key="3">
    <source>
        <dbReference type="Proteomes" id="UP000467193"/>
    </source>
</evidence>
<dbReference type="Proteomes" id="UP000467193">
    <property type="component" value="Chromosome"/>
</dbReference>
<proteinExistence type="predicted"/>
<dbReference type="InterPro" id="IPR024072">
    <property type="entry name" value="DHFR-like_dom_sf"/>
</dbReference>
<dbReference type="GO" id="GO:0008703">
    <property type="term" value="F:5-amino-6-(5-phosphoribosylamino)uracil reductase activity"/>
    <property type="evidence" value="ECO:0007669"/>
    <property type="project" value="InterPro"/>
</dbReference>
<dbReference type="SUPFAM" id="SSF53597">
    <property type="entry name" value="Dihydrofolate reductase-like"/>
    <property type="match status" value="1"/>
</dbReference>
<dbReference type="Pfam" id="PF01872">
    <property type="entry name" value="RibD_C"/>
    <property type="match status" value="1"/>
</dbReference>
<dbReference type="AlphaFoldDB" id="A0A7I7QQ48"/>
<name>A0A7I7QQ48_9MYCO</name>
<dbReference type="EMBL" id="AP022588">
    <property type="protein sequence ID" value="BBY28441.1"/>
    <property type="molecule type" value="Genomic_DNA"/>
</dbReference>
<dbReference type="GO" id="GO:0009231">
    <property type="term" value="P:riboflavin biosynthetic process"/>
    <property type="evidence" value="ECO:0007669"/>
    <property type="project" value="InterPro"/>
</dbReference>